<dbReference type="PROSITE" id="PS51118">
    <property type="entry name" value="HTH_HXLR"/>
    <property type="match status" value="1"/>
</dbReference>
<evidence type="ECO:0000259" key="4">
    <source>
        <dbReference type="PROSITE" id="PS51118"/>
    </source>
</evidence>
<keyword evidence="6" id="KW-1185">Reference proteome</keyword>
<proteinExistence type="predicted"/>
<gene>
    <name evidence="5" type="ORF">G9H71_05315</name>
</gene>
<keyword evidence="1" id="KW-0805">Transcription regulation</keyword>
<dbReference type="InterPro" id="IPR002577">
    <property type="entry name" value="HTH_HxlR"/>
</dbReference>
<evidence type="ECO:0000313" key="5">
    <source>
        <dbReference type="EMBL" id="NHC13199.1"/>
    </source>
</evidence>
<keyword evidence="2" id="KW-0238">DNA-binding</keyword>
<keyword evidence="3" id="KW-0804">Transcription</keyword>
<protein>
    <submittedName>
        <fullName evidence="5">Helix-turn-helix transcriptional regulator</fullName>
    </submittedName>
</protein>
<dbReference type="PANTHER" id="PTHR33204:SF18">
    <property type="entry name" value="TRANSCRIPTIONAL REGULATORY PROTEIN"/>
    <property type="match status" value="1"/>
</dbReference>
<dbReference type="Gene3D" id="1.10.10.10">
    <property type="entry name" value="Winged helix-like DNA-binding domain superfamily/Winged helix DNA-binding domain"/>
    <property type="match status" value="1"/>
</dbReference>
<organism evidence="5 6">
    <name type="scientific">Motilibacter deserti</name>
    <dbReference type="NCBI Taxonomy" id="2714956"/>
    <lineage>
        <taxon>Bacteria</taxon>
        <taxon>Bacillati</taxon>
        <taxon>Actinomycetota</taxon>
        <taxon>Actinomycetes</taxon>
        <taxon>Motilibacterales</taxon>
        <taxon>Motilibacteraceae</taxon>
        <taxon>Motilibacter</taxon>
    </lineage>
</organism>
<comment type="caution">
    <text evidence="5">The sequence shown here is derived from an EMBL/GenBank/DDBJ whole genome shotgun (WGS) entry which is preliminary data.</text>
</comment>
<dbReference type="Pfam" id="PF01638">
    <property type="entry name" value="HxlR"/>
    <property type="match status" value="1"/>
</dbReference>
<accession>A0ABX0GU69</accession>
<dbReference type="InterPro" id="IPR036388">
    <property type="entry name" value="WH-like_DNA-bd_sf"/>
</dbReference>
<evidence type="ECO:0000256" key="2">
    <source>
        <dbReference type="ARBA" id="ARBA00023125"/>
    </source>
</evidence>
<evidence type="ECO:0000256" key="1">
    <source>
        <dbReference type="ARBA" id="ARBA00023015"/>
    </source>
</evidence>
<evidence type="ECO:0000256" key="3">
    <source>
        <dbReference type="ARBA" id="ARBA00023163"/>
    </source>
</evidence>
<dbReference type="PANTHER" id="PTHR33204">
    <property type="entry name" value="TRANSCRIPTIONAL REGULATOR, MARR FAMILY"/>
    <property type="match status" value="1"/>
</dbReference>
<dbReference type="InterPro" id="IPR036390">
    <property type="entry name" value="WH_DNA-bd_sf"/>
</dbReference>
<dbReference type="SUPFAM" id="SSF46785">
    <property type="entry name" value="Winged helix' DNA-binding domain"/>
    <property type="match status" value="1"/>
</dbReference>
<evidence type="ECO:0000313" key="6">
    <source>
        <dbReference type="Proteomes" id="UP000800981"/>
    </source>
</evidence>
<reference evidence="5 6" key="1">
    <citation type="submission" date="2020-03" db="EMBL/GenBank/DDBJ databases">
        <title>Two novel Motilibacter sp.</title>
        <authorList>
            <person name="Liu S."/>
        </authorList>
    </citation>
    <scope>NUCLEOTIDE SEQUENCE [LARGE SCALE GENOMIC DNA]</scope>
    <source>
        <strain evidence="5 6">E257</strain>
    </source>
</reference>
<dbReference type="Proteomes" id="UP000800981">
    <property type="component" value="Unassembled WGS sequence"/>
</dbReference>
<sequence length="167" mass="18816">MHERPLPQSPFQHPFRRLGTRSRLRTMRDRVADVLAVIGERWALLVVREVALGLRRFDEIQAATGAPRAALSDRLHRLTEAGVLRTRPYQVPGSRARLEYTLTEAGYDLLPVLSALSDWGERHLHPDATPAVDYRHGRCGGKVTARLVCECGEQATPHDRLVAQVNR</sequence>
<dbReference type="EMBL" id="JAANNP010000002">
    <property type="protein sequence ID" value="NHC13199.1"/>
    <property type="molecule type" value="Genomic_DNA"/>
</dbReference>
<feature type="domain" description="HTH hxlR-type" evidence="4">
    <location>
        <begin position="28"/>
        <end position="128"/>
    </location>
</feature>
<name>A0ABX0GU69_9ACTN</name>